<feature type="compositionally biased region" description="Low complexity" evidence="1">
    <location>
        <begin position="240"/>
        <end position="257"/>
    </location>
</feature>
<dbReference type="RefSeq" id="XP_007412679.1">
    <property type="nucleotide sequence ID" value="XM_007412617.1"/>
</dbReference>
<protein>
    <submittedName>
        <fullName evidence="2">Uncharacterized protein</fullName>
    </submittedName>
</protein>
<feature type="compositionally biased region" description="Low complexity" evidence="1">
    <location>
        <begin position="277"/>
        <end position="294"/>
    </location>
</feature>
<dbReference type="Proteomes" id="UP000001072">
    <property type="component" value="Unassembled WGS sequence"/>
</dbReference>
<dbReference type="EMBL" id="GL883120">
    <property type="protein sequence ID" value="EGG04218.1"/>
    <property type="molecule type" value="Genomic_DNA"/>
</dbReference>
<sequence>MDTFNPLEILRTRYTTPKYAPLKMGVLSLYVSILCSSSPIPNNSTSLGGLASLSTSGPSLLNPQGINPSAQGFSTVETNINGKKSKSTQPFNSSTPVNPQMNEEITPQPFDGLETEKSPGLPSSPSGSGSGNYNSMTGSFGDTFGNLGKLLETLLGSSSISFPGNGKPSIQSWSTVETNINGKKNVTKHHYDSNNPGGKQDGSNSPAGSLSMEPDGSYPTNYPQATNSSSNSLSGTPYTPSNSLSESSYSPSNSLSEIPYGSSNYLSGTPDSLNTHSGSPNSLSNSPSGYSPSGDGPGGSGSDKLGSDGGGPGGPAAGYAADMNSGNGGLGGSKSDYEDETENDQ</sequence>
<dbReference type="VEuPathDB" id="FungiDB:MELLADRAFT_89546"/>
<accession>F4RTR3</accession>
<feature type="compositionally biased region" description="Polar residues" evidence="1">
    <location>
        <begin position="80"/>
        <end position="105"/>
    </location>
</feature>
<reference evidence="3" key="1">
    <citation type="journal article" date="2011" name="Proc. Natl. Acad. Sci. U.S.A.">
        <title>Obligate biotrophy features unraveled by the genomic analysis of rust fungi.</title>
        <authorList>
            <person name="Duplessis S."/>
            <person name="Cuomo C.A."/>
            <person name="Lin Y.-C."/>
            <person name="Aerts A."/>
            <person name="Tisserant E."/>
            <person name="Veneault-Fourrey C."/>
            <person name="Joly D.L."/>
            <person name="Hacquard S."/>
            <person name="Amselem J."/>
            <person name="Cantarel B.L."/>
            <person name="Chiu R."/>
            <person name="Coutinho P.M."/>
            <person name="Feau N."/>
            <person name="Field M."/>
            <person name="Frey P."/>
            <person name="Gelhaye E."/>
            <person name="Goldberg J."/>
            <person name="Grabherr M.G."/>
            <person name="Kodira C.D."/>
            <person name="Kohler A."/>
            <person name="Kuees U."/>
            <person name="Lindquist E.A."/>
            <person name="Lucas S.M."/>
            <person name="Mago R."/>
            <person name="Mauceli E."/>
            <person name="Morin E."/>
            <person name="Murat C."/>
            <person name="Pangilinan J.L."/>
            <person name="Park R."/>
            <person name="Pearson M."/>
            <person name="Quesneville H."/>
            <person name="Rouhier N."/>
            <person name="Sakthikumar S."/>
            <person name="Salamov A.A."/>
            <person name="Schmutz J."/>
            <person name="Selles B."/>
            <person name="Shapiro H."/>
            <person name="Tanguay P."/>
            <person name="Tuskan G.A."/>
            <person name="Henrissat B."/>
            <person name="Van de Peer Y."/>
            <person name="Rouze P."/>
            <person name="Ellis J.G."/>
            <person name="Dodds P.N."/>
            <person name="Schein J.E."/>
            <person name="Zhong S."/>
            <person name="Hamelin R.C."/>
            <person name="Grigoriev I.V."/>
            <person name="Szabo L.J."/>
            <person name="Martin F."/>
        </authorList>
    </citation>
    <scope>NUCLEOTIDE SEQUENCE [LARGE SCALE GENOMIC DNA]</scope>
    <source>
        <strain evidence="3">98AG31 / pathotype 3-4-7</strain>
    </source>
</reference>
<feature type="region of interest" description="Disordered" evidence="1">
    <location>
        <begin position="80"/>
        <end position="135"/>
    </location>
</feature>
<feature type="compositionally biased region" description="Polar residues" evidence="1">
    <location>
        <begin position="157"/>
        <end position="184"/>
    </location>
</feature>
<dbReference type="AlphaFoldDB" id="F4RTR3"/>
<name>F4RTR3_MELLP</name>
<feature type="compositionally biased region" description="Polar residues" evidence="1">
    <location>
        <begin position="193"/>
        <end position="208"/>
    </location>
</feature>
<dbReference type="HOGENOM" id="CLU_804305_0_0_1"/>
<gene>
    <name evidence="2" type="ORF">MELLADRAFT_89546</name>
</gene>
<keyword evidence="3" id="KW-1185">Reference proteome</keyword>
<dbReference type="GeneID" id="18935240"/>
<feature type="compositionally biased region" description="Polar residues" evidence="1">
    <location>
        <begin position="218"/>
        <end position="239"/>
    </location>
</feature>
<feature type="region of interest" description="Disordered" evidence="1">
    <location>
        <begin position="157"/>
        <end position="345"/>
    </location>
</feature>
<dbReference type="KEGG" id="mlr:MELLADRAFT_89546"/>
<feature type="compositionally biased region" description="Low complexity" evidence="1">
    <location>
        <begin position="118"/>
        <end position="127"/>
    </location>
</feature>
<organism evidence="3">
    <name type="scientific">Melampsora larici-populina (strain 98AG31 / pathotype 3-4-7)</name>
    <name type="common">Poplar leaf rust fungus</name>
    <dbReference type="NCBI Taxonomy" id="747676"/>
    <lineage>
        <taxon>Eukaryota</taxon>
        <taxon>Fungi</taxon>
        <taxon>Dikarya</taxon>
        <taxon>Basidiomycota</taxon>
        <taxon>Pucciniomycotina</taxon>
        <taxon>Pucciniomycetes</taxon>
        <taxon>Pucciniales</taxon>
        <taxon>Melampsoraceae</taxon>
        <taxon>Melampsora</taxon>
    </lineage>
</organism>
<proteinExistence type="predicted"/>
<feature type="compositionally biased region" description="Gly residues" evidence="1">
    <location>
        <begin position="295"/>
        <end position="316"/>
    </location>
</feature>
<dbReference type="InParanoid" id="F4RTR3"/>
<feature type="compositionally biased region" description="Polar residues" evidence="1">
    <location>
        <begin position="261"/>
        <end position="276"/>
    </location>
</feature>
<evidence type="ECO:0000313" key="2">
    <source>
        <dbReference type="EMBL" id="EGG04218.1"/>
    </source>
</evidence>
<evidence type="ECO:0000256" key="1">
    <source>
        <dbReference type="SAM" id="MobiDB-lite"/>
    </source>
</evidence>
<evidence type="ECO:0000313" key="3">
    <source>
        <dbReference type="Proteomes" id="UP000001072"/>
    </source>
</evidence>